<organism evidence="10 11">
    <name type="scientific">Ambrosiozyma monospora</name>
    <name type="common">Yeast</name>
    <name type="synonym">Endomycopsis monosporus</name>
    <dbReference type="NCBI Taxonomy" id="43982"/>
    <lineage>
        <taxon>Eukaryota</taxon>
        <taxon>Fungi</taxon>
        <taxon>Dikarya</taxon>
        <taxon>Ascomycota</taxon>
        <taxon>Saccharomycotina</taxon>
        <taxon>Pichiomycetes</taxon>
        <taxon>Pichiales</taxon>
        <taxon>Pichiaceae</taxon>
        <taxon>Ambrosiozyma</taxon>
    </lineage>
</organism>
<dbReference type="Proteomes" id="UP001165063">
    <property type="component" value="Unassembled WGS sequence"/>
</dbReference>
<dbReference type="InterPro" id="IPR040008">
    <property type="entry name" value="Ribosomal_mL46"/>
</dbReference>
<reference evidence="10" key="1">
    <citation type="submission" date="2023-04" db="EMBL/GenBank/DDBJ databases">
        <title>Ambrosiozyma monospora NBRC 1965.</title>
        <authorList>
            <person name="Ichikawa N."/>
            <person name="Sato H."/>
            <person name="Tonouchi N."/>
        </authorList>
    </citation>
    <scope>NUCLEOTIDE SEQUENCE</scope>
    <source>
        <strain evidence="10">NBRC 1965</strain>
    </source>
</reference>
<evidence type="ECO:0000256" key="8">
    <source>
        <dbReference type="SAM" id="MobiDB-lite"/>
    </source>
</evidence>
<feature type="region of interest" description="Disordered" evidence="8">
    <location>
        <begin position="123"/>
        <end position="145"/>
    </location>
</feature>
<evidence type="ECO:0000256" key="2">
    <source>
        <dbReference type="ARBA" id="ARBA00009070"/>
    </source>
</evidence>
<dbReference type="InterPro" id="IPR021757">
    <property type="entry name" value="Ribosomal_mL46_N"/>
</dbReference>
<gene>
    <name evidence="10" type="ORF">Amon01_000401100</name>
</gene>
<evidence type="ECO:0000256" key="7">
    <source>
        <dbReference type="ARBA" id="ARBA00035190"/>
    </source>
</evidence>
<evidence type="ECO:0000259" key="9">
    <source>
        <dbReference type="Pfam" id="PF11788"/>
    </source>
</evidence>
<dbReference type="PANTHER" id="PTHR13124">
    <property type="entry name" value="39S RIBOSOMAL PROTEIN L46, MITOCHONDRIAL PRECURSOR-RELATED"/>
    <property type="match status" value="1"/>
</dbReference>
<keyword evidence="3" id="KW-0809">Transit peptide</keyword>
<dbReference type="AlphaFoldDB" id="A0A9W7DGB4"/>
<evidence type="ECO:0000256" key="6">
    <source>
        <dbReference type="ARBA" id="ARBA00023274"/>
    </source>
</evidence>
<proteinExistence type="inferred from homology"/>
<dbReference type="EMBL" id="BSXU01001845">
    <property type="protein sequence ID" value="GMG31622.1"/>
    <property type="molecule type" value="Genomic_DNA"/>
</dbReference>
<dbReference type="OrthoDB" id="414075at2759"/>
<dbReference type="CDD" id="cd04661">
    <property type="entry name" value="NUDIX_MRP_L46"/>
    <property type="match status" value="1"/>
</dbReference>
<dbReference type="Pfam" id="PF11788">
    <property type="entry name" value="MRP-L46"/>
    <property type="match status" value="1"/>
</dbReference>
<protein>
    <recommendedName>
        <fullName evidence="7">Large ribosomal subunit protein mL46</fullName>
    </recommendedName>
</protein>
<feature type="domain" description="Large ribosomal subunit protein mL46 N-terminal" evidence="9">
    <location>
        <begin position="31"/>
        <end position="165"/>
    </location>
</feature>
<accession>A0A9W7DGB4</accession>
<name>A0A9W7DGB4_AMBMO</name>
<keyword evidence="4" id="KW-0689">Ribosomal protein</keyword>
<dbReference type="GO" id="GO:0005762">
    <property type="term" value="C:mitochondrial large ribosomal subunit"/>
    <property type="evidence" value="ECO:0007669"/>
    <property type="project" value="TreeGrafter"/>
</dbReference>
<dbReference type="Gene3D" id="3.90.79.10">
    <property type="entry name" value="Nucleoside Triphosphate Pyrophosphohydrolase"/>
    <property type="match status" value="1"/>
</dbReference>
<evidence type="ECO:0000313" key="11">
    <source>
        <dbReference type="Proteomes" id="UP001165063"/>
    </source>
</evidence>
<keyword evidence="11" id="KW-1185">Reference proteome</keyword>
<dbReference type="InterPro" id="IPR033650">
    <property type="entry name" value="Ribosomal_mL46_NUDIX"/>
</dbReference>
<evidence type="ECO:0000256" key="3">
    <source>
        <dbReference type="ARBA" id="ARBA00022946"/>
    </source>
</evidence>
<keyword evidence="5" id="KW-0496">Mitochondrion</keyword>
<sequence length="304" mass="34531">MFKKQLFSQARSFATEVAASSSTSTTPITSVNAAIILSRTPIVTPEIPEFEQKYYQYQEELERRLMWTFPRWYYFKKGTVAEREFSKAQIYPIPKHRGVWFPKGVPDIKHGRDRRFKETIILPKKHQEEEATHASQASGAGDAQVSELEDVARPIKLNQRTTEADAKNDQTSLERQLSRTLYLLVKQNNGSWKFPSFQLKDNSTALHEVAEQGLRSIGGVNINTWTVSSTPAGVVKYGAKGEVVGPTSEGSTTEFLLKSHIIAGKFELQKNDNVKEHKWVSRDEIKELVNDEYFEQVGHLLAKV</sequence>
<keyword evidence="6" id="KW-0687">Ribonucleoprotein</keyword>
<evidence type="ECO:0000256" key="4">
    <source>
        <dbReference type="ARBA" id="ARBA00022980"/>
    </source>
</evidence>
<dbReference type="GO" id="GO:0003735">
    <property type="term" value="F:structural constituent of ribosome"/>
    <property type="evidence" value="ECO:0007669"/>
    <property type="project" value="InterPro"/>
</dbReference>
<comment type="subcellular location">
    <subcellularLocation>
        <location evidence="1">Mitochondrion</location>
    </subcellularLocation>
</comment>
<evidence type="ECO:0000256" key="1">
    <source>
        <dbReference type="ARBA" id="ARBA00004173"/>
    </source>
</evidence>
<evidence type="ECO:0000313" key="10">
    <source>
        <dbReference type="EMBL" id="GMG31622.1"/>
    </source>
</evidence>
<dbReference type="PANTHER" id="PTHR13124:SF12">
    <property type="entry name" value="LARGE RIBOSOMAL SUBUNIT PROTEIN ML46"/>
    <property type="match status" value="1"/>
</dbReference>
<comment type="similarity">
    <text evidence="2">Belongs to the mitochondrion-specific ribosomal protein mL46 family.</text>
</comment>
<evidence type="ECO:0000256" key="5">
    <source>
        <dbReference type="ARBA" id="ARBA00023128"/>
    </source>
</evidence>
<comment type="caution">
    <text evidence="10">The sequence shown here is derived from an EMBL/GenBank/DDBJ whole genome shotgun (WGS) entry which is preliminary data.</text>
</comment>